<sequence length="160" mass="18550">MADIELATLRKECITSLYLCADNVSKYLEKDKDAEFTRLRSYAEDYSLLEVQHNLAEEALETAKRDIDLSAIESIEDEWKNNLNMLMANRYKPGTHAYVLELDKKITKAWNQFRVAGCGNRDPIMENQLMSDEELRFRAALNKHSTMIQEHSIMDLDNTV</sequence>
<dbReference type="AlphaFoldDB" id="A0A4C1W8R6"/>
<gene>
    <name evidence="1" type="ORF">EVAR_37813_1</name>
</gene>
<evidence type="ECO:0000313" key="1">
    <source>
        <dbReference type="EMBL" id="GBP46909.1"/>
    </source>
</evidence>
<accession>A0A4C1W8R6</accession>
<organism evidence="1 2">
    <name type="scientific">Eumeta variegata</name>
    <name type="common">Bagworm moth</name>
    <name type="synonym">Eumeta japonica</name>
    <dbReference type="NCBI Taxonomy" id="151549"/>
    <lineage>
        <taxon>Eukaryota</taxon>
        <taxon>Metazoa</taxon>
        <taxon>Ecdysozoa</taxon>
        <taxon>Arthropoda</taxon>
        <taxon>Hexapoda</taxon>
        <taxon>Insecta</taxon>
        <taxon>Pterygota</taxon>
        <taxon>Neoptera</taxon>
        <taxon>Endopterygota</taxon>
        <taxon>Lepidoptera</taxon>
        <taxon>Glossata</taxon>
        <taxon>Ditrysia</taxon>
        <taxon>Tineoidea</taxon>
        <taxon>Psychidae</taxon>
        <taxon>Oiketicinae</taxon>
        <taxon>Eumeta</taxon>
    </lineage>
</organism>
<proteinExistence type="predicted"/>
<keyword evidence="2" id="KW-1185">Reference proteome</keyword>
<dbReference type="STRING" id="151549.A0A4C1W8R6"/>
<reference evidence="1 2" key="1">
    <citation type="journal article" date="2019" name="Commun. Biol.">
        <title>The bagworm genome reveals a unique fibroin gene that provides high tensile strength.</title>
        <authorList>
            <person name="Kono N."/>
            <person name="Nakamura H."/>
            <person name="Ohtoshi R."/>
            <person name="Tomita M."/>
            <person name="Numata K."/>
            <person name="Arakawa K."/>
        </authorList>
    </citation>
    <scope>NUCLEOTIDE SEQUENCE [LARGE SCALE GENOMIC DNA]</scope>
</reference>
<comment type="caution">
    <text evidence="1">The sequence shown here is derived from an EMBL/GenBank/DDBJ whole genome shotgun (WGS) entry which is preliminary data.</text>
</comment>
<protein>
    <submittedName>
        <fullName evidence="1">Uncharacterized protein</fullName>
    </submittedName>
</protein>
<name>A0A4C1W8R6_EUMVA</name>
<dbReference type="OrthoDB" id="26899at2759"/>
<dbReference type="EMBL" id="BGZK01000491">
    <property type="protein sequence ID" value="GBP46909.1"/>
    <property type="molecule type" value="Genomic_DNA"/>
</dbReference>
<dbReference type="Proteomes" id="UP000299102">
    <property type="component" value="Unassembled WGS sequence"/>
</dbReference>
<evidence type="ECO:0000313" key="2">
    <source>
        <dbReference type="Proteomes" id="UP000299102"/>
    </source>
</evidence>